<keyword evidence="1" id="KW-0694">RNA-binding</keyword>
<feature type="binding site" evidence="1">
    <location>
        <position position="42"/>
    </location>
    <ligand>
        <name>S-adenosyl-L-methionine</name>
        <dbReference type="ChEBI" id="CHEBI:59789"/>
    </ligand>
</feature>
<dbReference type="PANTHER" id="PTHR37426:SF1">
    <property type="entry name" value="RIBOSOMAL RNA LARGE SUBUNIT METHYLTRANSFERASE J"/>
    <property type="match status" value="1"/>
</dbReference>
<feature type="binding site" evidence="1">
    <location>
        <begin position="136"/>
        <end position="137"/>
    </location>
    <ligand>
        <name>S-adenosyl-L-methionine</name>
        <dbReference type="ChEBI" id="CHEBI:59789"/>
    </ligand>
</feature>
<sequence length="250" mass="26971">MLSYQHGYHAGNPADLHKHMILAGLLARLTRKPRAISYLETHAGRGLYDLSAPEALKTGEAATGIGRVALPDGPLKDAVDTVRDRHGPSAYPGSPMIARQILRPDDRIALMELHPAENAALKRALGPLGAEVHRRDGYEGVLALSPPRPRKGLVLVDPSYEIKSEYESAAAFALKLVRKWPEASLAIWYPILPEARHTALLAGLRPLRPLVSEVGFDMGKGRGMTGSGMALVNAPFGSREIVAAAETLFD</sequence>
<feature type="binding site" evidence="1">
    <location>
        <position position="112"/>
    </location>
    <ligand>
        <name>S-adenosyl-L-methionine</name>
        <dbReference type="ChEBI" id="CHEBI:59789"/>
    </ligand>
</feature>
<protein>
    <recommendedName>
        <fullName evidence="1">Ribosomal RNA large subunit methyltransferase J</fullName>
        <ecNumber evidence="1">2.1.1.266</ecNumber>
    </recommendedName>
    <alternativeName>
        <fullName evidence="1">23S rRNA (adenine(2030)-N6)-methyltransferase</fullName>
    </alternativeName>
    <alternativeName>
        <fullName evidence="1">23S rRNA m6A2030 methyltransferase</fullName>
    </alternativeName>
</protein>
<dbReference type="InterPro" id="IPR029063">
    <property type="entry name" value="SAM-dependent_MTases_sf"/>
</dbReference>
<dbReference type="InterPro" id="IPR007473">
    <property type="entry name" value="RlmJ"/>
</dbReference>
<dbReference type="Gene3D" id="3.40.50.150">
    <property type="entry name" value="Vaccinia Virus protein VP39"/>
    <property type="match status" value="1"/>
</dbReference>
<dbReference type="Proteomes" id="UP000436016">
    <property type="component" value="Unassembled WGS sequence"/>
</dbReference>
<dbReference type="SUPFAM" id="SSF53335">
    <property type="entry name" value="S-adenosyl-L-methionine-dependent methyltransferases"/>
    <property type="match status" value="1"/>
</dbReference>
<name>A0A6B0TUN4_9RHOB</name>
<dbReference type="RefSeq" id="WP_160853649.1">
    <property type="nucleotide sequence ID" value="NZ_WUWG01000003.1"/>
</dbReference>
<comment type="caution">
    <text evidence="2">The sequence shown here is derived from an EMBL/GenBank/DDBJ whole genome shotgun (WGS) entry which is preliminary data.</text>
</comment>
<keyword evidence="1 2" id="KW-0808">Transferase</keyword>
<dbReference type="HAMAP" id="MF_00934">
    <property type="entry name" value="23SrRNA_methyltr_J"/>
    <property type="match status" value="1"/>
</dbReference>
<feature type="active site" description="Proton acceptor" evidence="1">
    <location>
        <position position="157"/>
    </location>
</feature>
<evidence type="ECO:0000313" key="3">
    <source>
        <dbReference type="Proteomes" id="UP000436016"/>
    </source>
</evidence>
<dbReference type="EMBL" id="WUWG01000003">
    <property type="protein sequence ID" value="MXU65298.1"/>
    <property type="molecule type" value="Genomic_DNA"/>
</dbReference>
<keyword evidence="1" id="KW-0698">rRNA processing</keyword>
<keyword evidence="1 2" id="KW-0489">Methyltransferase</keyword>
<reference evidence="2 3" key="1">
    <citation type="submission" date="2019-12" db="EMBL/GenBank/DDBJ databases">
        <title>Strain KN286 was isolated from seawater, which was collected from Caroline Seamount in the tropical western Pacific.</title>
        <authorList>
            <person name="Wang Q."/>
        </authorList>
    </citation>
    <scope>NUCLEOTIDE SEQUENCE [LARGE SCALE GENOMIC DNA]</scope>
    <source>
        <strain evidence="2 3">KN286</strain>
    </source>
</reference>
<feature type="binding site" evidence="1">
    <location>
        <position position="94"/>
    </location>
    <ligand>
        <name>S-adenosyl-L-methionine</name>
        <dbReference type="ChEBI" id="CHEBI:59789"/>
    </ligand>
</feature>
<comment type="subunit">
    <text evidence="1">Monomer.</text>
</comment>
<keyword evidence="1" id="KW-0949">S-adenosyl-L-methionine</keyword>
<organism evidence="2 3">
    <name type="scientific">Oceanomicrobium pacificus</name>
    <dbReference type="NCBI Taxonomy" id="2692916"/>
    <lineage>
        <taxon>Bacteria</taxon>
        <taxon>Pseudomonadati</taxon>
        <taxon>Pseudomonadota</taxon>
        <taxon>Alphaproteobacteria</taxon>
        <taxon>Rhodobacterales</taxon>
        <taxon>Paracoccaceae</taxon>
        <taxon>Oceanomicrobium</taxon>
    </lineage>
</organism>
<evidence type="ECO:0000313" key="2">
    <source>
        <dbReference type="EMBL" id="MXU65298.1"/>
    </source>
</evidence>
<evidence type="ECO:0000256" key="1">
    <source>
        <dbReference type="HAMAP-Rule" id="MF_00934"/>
    </source>
</evidence>
<accession>A0A6B0TUN4</accession>
<dbReference type="GO" id="GO:0005829">
    <property type="term" value="C:cytosol"/>
    <property type="evidence" value="ECO:0007669"/>
    <property type="project" value="TreeGrafter"/>
</dbReference>
<dbReference type="AlphaFoldDB" id="A0A6B0TUN4"/>
<feature type="binding site" evidence="1">
    <location>
        <position position="157"/>
    </location>
    <ligand>
        <name>S-adenosyl-L-methionine</name>
        <dbReference type="ChEBI" id="CHEBI:59789"/>
    </ligand>
</feature>
<feature type="site" description="Interaction with substrate rRNA" evidence="1">
    <location>
        <position position="4"/>
    </location>
</feature>
<dbReference type="PANTHER" id="PTHR37426">
    <property type="entry name" value="RIBOSOMAL RNA LARGE SUBUNIT METHYLTRANSFERASE J"/>
    <property type="match status" value="1"/>
</dbReference>
<comment type="catalytic activity">
    <reaction evidence="1">
        <text>adenosine(2030) in 23S rRNA + S-adenosyl-L-methionine = N(6)-methyladenosine(2030) in 23S rRNA + S-adenosyl-L-homocysteine + H(+)</text>
        <dbReference type="Rhea" id="RHEA:43736"/>
        <dbReference type="Rhea" id="RHEA-COMP:10668"/>
        <dbReference type="Rhea" id="RHEA-COMP:10669"/>
        <dbReference type="ChEBI" id="CHEBI:15378"/>
        <dbReference type="ChEBI" id="CHEBI:57856"/>
        <dbReference type="ChEBI" id="CHEBI:59789"/>
        <dbReference type="ChEBI" id="CHEBI:74411"/>
        <dbReference type="ChEBI" id="CHEBI:74449"/>
        <dbReference type="EC" id="2.1.1.266"/>
    </reaction>
</comment>
<dbReference type="GO" id="GO:0003723">
    <property type="term" value="F:RNA binding"/>
    <property type="evidence" value="ECO:0007669"/>
    <property type="project" value="UniProtKB-UniRule"/>
</dbReference>
<dbReference type="GO" id="GO:0036307">
    <property type="term" value="F:23S rRNA (adenine(2030)-N(6))-methyltransferase activity"/>
    <property type="evidence" value="ECO:0007669"/>
    <property type="project" value="UniProtKB-UniRule"/>
</dbReference>
<dbReference type="Pfam" id="PF04378">
    <property type="entry name" value="RsmJ"/>
    <property type="match status" value="1"/>
</dbReference>
<dbReference type="EC" id="2.1.1.266" evidence="1"/>
<gene>
    <name evidence="1 2" type="primary">rlmJ</name>
    <name evidence="2" type="ORF">GSH16_07545</name>
</gene>
<keyword evidence="3" id="KW-1185">Reference proteome</keyword>
<feature type="binding site" evidence="1">
    <location>
        <position position="19"/>
    </location>
    <ligand>
        <name>S-adenosyl-L-methionine</name>
        <dbReference type="ChEBI" id="CHEBI:59789"/>
    </ligand>
</feature>
<proteinExistence type="inferred from homology"/>
<comment type="similarity">
    <text evidence="1">Belongs to the RlmJ family.</text>
</comment>
<comment type="function">
    <text evidence="1">Specifically methylates the adenine in position 2030 of 23S rRNA.</text>
</comment>
<dbReference type="GO" id="GO:0070475">
    <property type="term" value="P:rRNA base methylation"/>
    <property type="evidence" value="ECO:0007669"/>
    <property type="project" value="UniProtKB-UniRule"/>
</dbReference>